<comment type="caution">
    <text evidence="7">The sequence shown here is derived from an EMBL/GenBank/DDBJ whole genome shotgun (WGS) entry which is preliminary data.</text>
</comment>
<proteinExistence type="predicted"/>
<dbReference type="Proteomes" id="UP000235005">
    <property type="component" value="Unassembled WGS sequence"/>
</dbReference>
<evidence type="ECO:0000313" key="7">
    <source>
        <dbReference type="EMBL" id="PLW70243.1"/>
    </source>
</evidence>
<feature type="transmembrane region" description="Helical" evidence="6">
    <location>
        <begin position="207"/>
        <end position="224"/>
    </location>
</feature>
<reference evidence="7 8" key="1">
    <citation type="submission" date="2018-01" db="EMBL/GenBank/DDBJ databases">
        <title>The draft genome sequence of Halioglobus lutimaris HF004.</title>
        <authorList>
            <person name="Du Z.-J."/>
            <person name="Shi M.-J."/>
        </authorList>
    </citation>
    <scope>NUCLEOTIDE SEQUENCE [LARGE SCALE GENOMIC DNA]</scope>
    <source>
        <strain evidence="7 8">HF004</strain>
    </source>
</reference>
<feature type="transmembrane region" description="Helical" evidence="6">
    <location>
        <begin position="288"/>
        <end position="311"/>
    </location>
</feature>
<dbReference type="RefSeq" id="WP_101517225.1">
    <property type="nucleotide sequence ID" value="NZ_PKUS01000002.1"/>
</dbReference>
<feature type="transmembrane region" description="Helical" evidence="6">
    <location>
        <begin position="354"/>
        <end position="373"/>
    </location>
</feature>
<dbReference type="InterPro" id="IPR050833">
    <property type="entry name" value="Poly_Biosynth_Transport"/>
</dbReference>
<keyword evidence="2" id="KW-1003">Cell membrane</keyword>
<feature type="transmembrane region" description="Helical" evidence="6">
    <location>
        <begin position="36"/>
        <end position="58"/>
    </location>
</feature>
<comment type="subcellular location">
    <subcellularLocation>
        <location evidence="1">Cell membrane</location>
        <topology evidence="1">Multi-pass membrane protein</topology>
    </subcellularLocation>
</comment>
<dbReference type="PANTHER" id="PTHR30250:SF11">
    <property type="entry name" value="O-ANTIGEN TRANSPORTER-RELATED"/>
    <property type="match status" value="1"/>
</dbReference>
<dbReference type="InterPro" id="IPR002797">
    <property type="entry name" value="Polysacc_synth"/>
</dbReference>
<dbReference type="PANTHER" id="PTHR30250">
    <property type="entry name" value="PST FAMILY PREDICTED COLANIC ACID TRANSPORTER"/>
    <property type="match status" value="1"/>
</dbReference>
<feature type="transmembrane region" description="Helical" evidence="6">
    <location>
        <begin position="79"/>
        <end position="98"/>
    </location>
</feature>
<keyword evidence="4 6" id="KW-1133">Transmembrane helix</keyword>
<dbReference type="AlphaFoldDB" id="A0A2N5X6X8"/>
<organism evidence="7 8">
    <name type="scientific">Pseudohalioglobus lutimaris</name>
    <dbReference type="NCBI Taxonomy" id="1737061"/>
    <lineage>
        <taxon>Bacteria</taxon>
        <taxon>Pseudomonadati</taxon>
        <taxon>Pseudomonadota</taxon>
        <taxon>Gammaproteobacteria</taxon>
        <taxon>Cellvibrionales</taxon>
        <taxon>Halieaceae</taxon>
        <taxon>Pseudohalioglobus</taxon>
    </lineage>
</organism>
<evidence type="ECO:0000256" key="3">
    <source>
        <dbReference type="ARBA" id="ARBA00022692"/>
    </source>
</evidence>
<dbReference type="OrthoDB" id="8046861at2"/>
<evidence type="ECO:0000256" key="4">
    <source>
        <dbReference type="ARBA" id="ARBA00022989"/>
    </source>
</evidence>
<evidence type="ECO:0000256" key="5">
    <source>
        <dbReference type="ARBA" id="ARBA00023136"/>
    </source>
</evidence>
<protein>
    <recommendedName>
        <fullName evidence="9">Polysaccharide biosynthesis protein</fullName>
    </recommendedName>
</protein>
<keyword evidence="3 6" id="KW-0812">Transmembrane</keyword>
<feature type="transmembrane region" description="Helical" evidence="6">
    <location>
        <begin position="167"/>
        <end position="186"/>
    </location>
</feature>
<keyword evidence="5 6" id="KW-0472">Membrane</keyword>
<dbReference type="EMBL" id="PKUS01000002">
    <property type="protein sequence ID" value="PLW70243.1"/>
    <property type="molecule type" value="Genomic_DNA"/>
</dbReference>
<evidence type="ECO:0000313" key="8">
    <source>
        <dbReference type="Proteomes" id="UP000235005"/>
    </source>
</evidence>
<dbReference type="GO" id="GO:0005886">
    <property type="term" value="C:plasma membrane"/>
    <property type="evidence" value="ECO:0007669"/>
    <property type="project" value="UniProtKB-SubCell"/>
</dbReference>
<dbReference type="Pfam" id="PF01943">
    <property type="entry name" value="Polysacc_synt"/>
    <property type="match status" value="1"/>
</dbReference>
<evidence type="ECO:0008006" key="9">
    <source>
        <dbReference type="Google" id="ProtNLM"/>
    </source>
</evidence>
<feature type="transmembrane region" description="Helical" evidence="6">
    <location>
        <begin position="379"/>
        <end position="401"/>
    </location>
</feature>
<name>A0A2N5X6X8_9GAMM</name>
<feature type="transmembrane region" description="Helical" evidence="6">
    <location>
        <begin position="136"/>
        <end position="161"/>
    </location>
</feature>
<evidence type="ECO:0000256" key="1">
    <source>
        <dbReference type="ARBA" id="ARBA00004651"/>
    </source>
</evidence>
<evidence type="ECO:0000256" key="2">
    <source>
        <dbReference type="ARBA" id="ARBA00022475"/>
    </source>
</evidence>
<feature type="transmembrane region" description="Helical" evidence="6">
    <location>
        <begin position="323"/>
        <end position="342"/>
    </location>
</feature>
<feature type="transmembrane region" description="Helical" evidence="6">
    <location>
        <begin position="12"/>
        <end position="30"/>
    </location>
</feature>
<keyword evidence="8" id="KW-1185">Reference proteome</keyword>
<sequence length="417" mass="46011">MHRQLINLAVRGLSQACRLLLLLTLARFLLPEELGMFGLVFAIVNYGLMIAGLDLYAFANRKIVDASPEQRRHILENQVTVYCVAYAVILPTGCLLVLNGLLSWKLYAISSLLLVAEHLSYEVYRVLNAIGRPLEAVLEFFIRAAAWVPPLLLIFILVPALQTLETVFALWLLGTSLSVVFGLFVLAGQGLRITRPGRDLQWIKTGLAIALPYIIGTLALRGMFTADRFLVEEIGGLALLGAYTFYVGIAVTMVGLLESAVFSFIYPRLVEKANRRDMVAFSQYYRSLALQTLAGTGGLIAMIIWLAPYLMNISGHTIYAENIGLLHMTLIAFGMFCLGMVPHYGLFALRADKSIMFSHLFGILAFLLGALFFSQNNKGVYAVPYAMITGFTVILIAKIALFTHKYSAFKATGPAHV</sequence>
<accession>A0A2N5X6X8</accession>
<evidence type="ECO:0000256" key="6">
    <source>
        <dbReference type="SAM" id="Phobius"/>
    </source>
</evidence>
<gene>
    <name evidence="7" type="ORF">C0039_03275</name>
</gene>
<feature type="transmembrane region" description="Helical" evidence="6">
    <location>
        <begin position="244"/>
        <end position="267"/>
    </location>
</feature>